<gene>
    <name evidence="1" type="ORF">BME96_12125</name>
</gene>
<evidence type="ECO:0000313" key="2">
    <source>
        <dbReference type="Proteomes" id="UP000182945"/>
    </source>
</evidence>
<sequence>MLNKFKRHSFLYIIAVFILFSFVNSNYTNPVNAKEGTDVKTEKTQVATEVSSKEISHREITDITSRFMEILIQKADDNYKVKKYQTKTDLLHAFEEVTTNDVAQPYVDFYYEEKNDGLYILPTETPAWFVQENAYDIIQMEGNKVKVIQENNSPLHGTYHIEIEFTFQKEWKITDIKYS</sequence>
<evidence type="ECO:0000313" key="1">
    <source>
        <dbReference type="EMBL" id="APC48894.1"/>
    </source>
</evidence>
<reference evidence="1 2" key="1">
    <citation type="submission" date="2016-11" db="EMBL/GenBank/DDBJ databases">
        <title>Complete genome sequencing of Virgibacillus halodenitrificans PDB-F2.</title>
        <authorList>
            <person name="Sun Z."/>
            <person name="Zhou Y."/>
            <person name="Li H."/>
        </authorList>
    </citation>
    <scope>NUCLEOTIDE SEQUENCE [LARGE SCALE GENOMIC DNA]</scope>
    <source>
        <strain evidence="1 2">PDB-F2</strain>
    </source>
</reference>
<accession>A0AAC9NLP0</accession>
<proteinExistence type="predicted"/>
<name>A0AAC9NLP0_VIRHA</name>
<dbReference type="Proteomes" id="UP000182945">
    <property type="component" value="Chromosome"/>
</dbReference>
<organism evidence="1 2">
    <name type="scientific">Virgibacillus halodenitrificans</name>
    <name type="common">Bacillus halodenitrificans</name>
    <dbReference type="NCBI Taxonomy" id="1482"/>
    <lineage>
        <taxon>Bacteria</taxon>
        <taxon>Bacillati</taxon>
        <taxon>Bacillota</taxon>
        <taxon>Bacilli</taxon>
        <taxon>Bacillales</taxon>
        <taxon>Bacillaceae</taxon>
        <taxon>Virgibacillus</taxon>
    </lineage>
</organism>
<protein>
    <recommendedName>
        <fullName evidence="3">DUF3993 domain-containing protein</fullName>
    </recommendedName>
</protein>
<dbReference type="KEGG" id="vhl:BME96_12125"/>
<evidence type="ECO:0008006" key="3">
    <source>
        <dbReference type="Google" id="ProtNLM"/>
    </source>
</evidence>
<dbReference type="AlphaFoldDB" id="A0AAC9NLP0"/>
<dbReference type="GeneID" id="71515148"/>
<dbReference type="RefSeq" id="WP_071649177.1">
    <property type="nucleotide sequence ID" value="NZ_CP017962.1"/>
</dbReference>
<dbReference type="EMBL" id="CP017962">
    <property type="protein sequence ID" value="APC48894.1"/>
    <property type="molecule type" value="Genomic_DNA"/>
</dbReference>